<dbReference type="RefSeq" id="WP_204664099.1">
    <property type="nucleotide sequence ID" value="NZ_JAFBDT010000011.1"/>
</dbReference>
<feature type="transmembrane region" description="Helical" evidence="1">
    <location>
        <begin position="517"/>
        <end position="535"/>
    </location>
</feature>
<evidence type="ECO:0000313" key="2">
    <source>
        <dbReference type="EMBL" id="MBM7562049.1"/>
    </source>
</evidence>
<feature type="transmembrane region" description="Helical" evidence="1">
    <location>
        <begin position="62"/>
        <end position="80"/>
    </location>
</feature>
<keyword evidence="3" id="KW-1185">Reference proteome</keyword>
<keyword evidence="1" id="KW-0812">Transmembrane</keyword>
<feature type="transmembrane region" description="Helical" evidence="1">
    <location>
        <begin position="260"/>
        <end position="282"/>
    </location>
</feature>
<evidence type="ECO:0000313" key="3">
    <source>
        <dbReference type="Proteomes" id="UP000767854"/>
    </source>
</evidence>
<name>A0ABS2MRL4_9FIRM</name>
<keyword evidence="1" id="KW-1133">Transmembrane helix</keyword>
<comment type="caution">
    <text evidence="2">The sequence shown here is derived from an EMBL/GenBank/DDBJ whole genome shotgun (WGS) entry which is preliminary data.</text>
</comment>
<feature type="transmembrane region" description="Helical" evidence="1">
    <location>
        <begin position="342"/>
        <end position="361"/>
    </location>
</feature>
<keyword evidence="1" id="KW-0472">Membrane</keyword>
<feature type="transmembrane region" description="Helical" evidence="1">
    <location>
        <begin position="86"/>
        <end position="110"/>
    </location>
</feature>
<feature type="transmembrane region" description="Helical" evidence="1">
    <location>
        <begin position="167"/>
        <end position="189"/>
    </location>
</feature>
<gene>
    <name evidence="2" type="ORF">JOC49_001592</name>
</gene>
<sequence>MKSNFLLLKIIKPMKPFFRKSAVDFDQMVHILNLKLTLDDRKTNLPNEGGNSKKLTGFKSNLLMLAFLGFFMGMIMTMPFDLFLKMAIIASMDLFFMVMYMVTDFSNVLLDLRDKQIIMTRPVNSETLNTAKIIHIIYYMIAMFFSLNAAAIVFGVGAYGIRILGAFLVMMVTLSLLVVFATTILYTVLLAFFSGEKLKDVLNVFQIAVTIFTIVIYQVLARVFEFTALEVTVSVDWWTYLLAPAWFAGLFKVIVEGGNYGWFAVLALIVPFGLGALLKSFILPKFEFYLGKLQIEEGLRAQRRSKFKTRLYGLLAFNQTERAFMWFADSNLKRDRKLKRMIYPNQAMAMIFPLIMMYSVLETSGSLTEGLAGLKGSFQYMTLYLSTLFLTTNFELVQFSETHEAAFIYDSFPIDNKNLILTGASKAYLIKYELPIMAVMGFLMLVLMGWPALPGVIVIEAAALFLMGIKLNMGKMNLPFSKEMVPGGNKKIGETFVFMAIIGGLWAIHYFLIQNQIVWSVLATCAYLVLGFFLFRKARLVNVQ</sequence>
<feature type="transmembrane region" description="Helical" evidence="1">
    <location>
        <begin position="492"/>
        <end position="511"/>
    </location>
</feature>
<organism evidence="2 3">
    <name type="scientific">Fusibacter tunisiensis</name>
    <dbReference type="NCBI Taxonomy" id="1008308"/>
    <lineage>
        <taxon>Bacteria</taxon>
        <taxon>Bacillati</taxon>
        <taxon>Bacillota</taxon>
        <taxon>Clostridia</taxon>
        <taxon>Eubacteriales</taxon>
        <taxon>Eubacteriales Family XII. Incertae Sedis</taxon>
        <taxon>Fusibacter</taxon>
    </lineage>
</organism>
<accession>A0ABS2MRL4</accession>
<proteinExistence type="predicted"/>
<reference evidence="2 3" key="1">
    <citation type="submission" date="2021-01" db="EMBL/GenBank/DDBJ databases">
        <title>Genomic Encyclopedia of Type Strains, Phase IV (KMG-IV): sequencing the most valuable type-strain genomes for metagenomic binning, comparative biology and taxonomic classification.</title>
        <authorList>
            <person name="Goeker M."/>
        </authorList>
    </citation>
    <scope>NUCLEOTIDE SEQUENCE [LARGE SCALE GENOMIC DNA]</scope>
    <source>
        <strain evidence="2 3">DSM 24436</strain>
    </source>
</reference>
<protein>
    <submittedName>
        <fullName evidence="2">MFS family permease</fullName>
    </submittedName>
</protein>
<evidence type="ECO:0000256" key="1">
    <source>
        <dbReference type="SAM" id="Phobius"/>
    </source>
</evidence>
<feature type="transmembrane region" description="Helical" evidence="1">
    <location>
        <begin position="201"/>
        <end position="220"/>
    </location>
</feature>
<dbReference type="EMBL" id="JAFBDT010000011">
    <property type="protein sequence ID" value="MBM7562049.1"/>
    <property type="molecule type" value="Genomic_DNA"/>
</dbReference>
<feature type="transmembrane region" description="Helical" evidence="1">
    <location>
        <begin position="136"/>
        <end position="161"/>
    </location>
</feature>
<dbReference type="Proteomes" id="UP000767854">
    <property type="component" value="Unassembled WGS sequence"/>
</dbReference>
<feature type="transmembrane region" description="Helical" evidence="1">
    <location>
        <begin position="452"/>
        <end position="471"/>
    </location>
</feature>